<accession>A0A841T3Z6</accession>
<protein>
    <submittedName>
        <fullName evidence="1">Uncharacterized protein</fullName>
    </submittedName>
</protein>
<dbReference type="RefSeq" id="WP_185177370.1">
    <property type="nucleotide sequence ID" value="NZ_CBCSEP010000012.1"/>
</dbReference>
<dbReference type="AlphaFoldDB" id="A0A841T3Z6"/>
<name>A0A841T3Z6_9BACL</name>
<proteinExistence type="predicted"/>
<keyword evidence="2" id="KW-1185">Reference proteome</keyword>
<evidence type="ECO:0000313" key="2">
    <source>
        <dbReference type="Proteomes" id="UP000574133"/>
    </source>
</evidence>
<gene>
    <name evidence="1" type="ORF">H4Q31_01845</name>
</gene>
<dbReference type="Proteomes" id="UP000574133">
    <property type="component" value="Unassembled WGS sequence"/>
</dbReference>
<reference evidence="1 2" key="1">
    <citation type="submission" date="2020-08" db="EMBL/GenBank/DDBJ databases">
        <title>Cohnella phylogeny.</title>
        <authorList>
            <person name="Dunlap C."/>
        </authorList>
    </citation>
    <scope>NUCLEOTIDE SEQUENCE [LARGE SCALE GENOMIC DNA]</scope>
    <source>
        <strain evidence="1 2">DSM 103658</strain>
    </source>
</reference>
<sequence>MNKTAWARMRKHAAIPALGLGAALLLAIGASTYAMKDEAAFELNDLSGSREAIADAVISGELRDGYHSVHFHIENGKLRTETEVFRQPEFTYPYHYVPGADKRIDDTMFSVEGLGTFEILSLKPKLYNIYYVPDGKAIVTPTIHYGKDENGNIDLANPLEYGIAKNGDRVFFTVPVSSRSTGSSGIYELNFFHWADELFVNAQKQYPPRLIAELDLRANESAEQPNIEVLGLEAVGDKLVLISAANGELVIRSFDSGSGALLGEAALPNFQLQRPAAEAERSDGAIAYSSSYEAFSDSKLGILNLSFRGSRSRQLMLSADLADGVRIVNQVEADRSEEESQHLIDERSAIRYLNGKLYVIRAYKEARSSDPNDVNEIARPHRFYLYVYDQSKLAYKGELVTDQNDDYEDGTIADGDMRSRSYTNLAID</sequence>
<dbReference type="EMBL" id="JACJVN010000009">
    <property type="protein sequence ID" value="MBB6676064.1"/>
    <property type="molecule type" value="Genomic_DNA"/>
</dbReference>
<evidence type="ECO:0000313" key="1">
    <source>
        <dbReference type="EMBL" id="MBB6676064.1"/>
    </source>
</evidence>
<organism evidence="1 2">
    <name type="scientific">Cohnella lubricantis</name>
    <dbReference type="NCBI Taxonomy" id="2163172"/>
    <lineage>
        <taxon>Bacteria</taxon>
        <taxon>Bacillati</taxon>
        <taxon>Bacillota</taxon>
        <taxon>Bacilli</taxon>
        <taxon>Bacillales</taxon>
        <taxon>Paenibacillaceae</taxon>
        <taxon>Cohnella</taxon>
    </lineage>
</organism>
<comment type="caution">
    <text evidence="1">The sequence shown here is derived from an EMBL/GenBank/DDBJ whole genome shotgun (WGS) entry which is preliminary data.</text>
</comment>